<keyword evidence="19" id="KW-1185">Reference proteome</keyword>
<organism evidence="18 19">
    <name type="scientific">Gaoshiqia sediminis</name>
    <dbReference type="NCBI Taxonomy" id="2986998"/>
    <lineage>
        <taxon>Bacteria</taxon>
        <taxon>Pseudomonadati</taxon>
        <taxon>Bacteroidota</taxon>
        <taxon>Bacteroidia</taxon>
        <taxon>Marinilabiliales</taxon>
        <taxon>Prolixibacteraceae</taxon>
        <taxon>Gaoshiqia</taxon>
    </lineage>
</organism>
<dbReference type="Pfam" id="PF02563">
    <property type="entry name" value="Poly_export"/>
    <property type="match status" value="1"/>
</dbReference>
<accession>A0AA41Y1C8</accession>
<keyword evidence="10" id="KW-0626">Porin</keyword>
<evidence type="ECO:0000256" key="3">
    <source>
        <dbReference type="ARBA" id="ARBA00022448"/>
    </source>
</evidence>
<evidence type="ECO:0000256" key="13">
    <source>
        <dbReference type="ARBA" id="ARBA00023237"/>
    </source>
</evidence>
<keyword evidence="5" id="KW-0762">Sugar transport</keyword>
<dbReference type="Pfam" id="PF22461">
    <property type="entry name" value="SLBB_2"/>
    <property type="match status" value="1"/>
</dbReference>
<evidence type="ECO:0000256" key="5">
    <source>
        <dbReference type="ARBA" id="ARBA00022597"/>
    </source>
</evidence>
<evidence type="ECO:0000256" key="6">
    <source>
        <dbReference type="ARBA" id="ARBA00022692"/>
    </source>
</evidence>
<evidence type="ECO:0000313" key="19">
    <source>
        <dbReference type="Proteomes" id="UP001163821"/>
    </source>
</evidence>
<dbReference type="RefSeq" id="WP_282590265.1">
    <property type="nucleotide sequence ID" value="NZ_JAPAAF010000002.1"/>
</dbReference>
<dbReference type="Proteomes" id="UP001163821">
    <property type="component" value="Unassembled WGS sequence"/>
</dbReference>
<evidence type="ECO:0000256" key="15">
    <source>
        <dbReference type="SAM" id="Phobius"/>
    </source>
</evidence>
<dbReference type="GO" id="GO:0015159">
    <property type="term" value="F:polysaccharide transmembrane transporter activity"/>
    <property type="evidence" value="ECO:0007669"/>
    <property type="project" value="InterPro"/>
</dbReference>
<dbReference type="Gene3D" id="3.10.560.10">
    <property type="entry name" value="Outer membrane lipoprotein wza domain like"/>
    <property type="match status" value="1"/>
</dbReference>
<feature type="domain" description="Polysaccharide export protein N-terminal" evidence="16">
    <location>
        <begin position="54"/>
        <end position="151"/>
    </location>
</feature>
<evidence type="ECO:0000256" key="9">
    <source>
        <dbReference type="ARBA" id="ARBA00023065"/>
    </source>
</evidence>
<dbReference type="GO" id="GO:0006811">
    <property type="term" value="P:monoatomic ion transport"/>
    <property type="evidence" value="ECO:0007669"/>
    <property type="project" value="UniProtKB-KW"/>
</dbReference>
<keyword evidence="12" id="KW-0564">Palmitate</keyword>
<evidence type="ECO:0000256" key="7">
    <source>
        <dbReference type="ARBA" id="ARBA00022729"/>
    </source>
</evidence>
<dbReference type="GO" id="GO:0015288">
    <property type="term" value="F:porin activity"/>
    <property type="evidence" value="ECO:0007669"/>
    <property type="project" value="UniProtKB-KW"/>
</dbReference>
<keyword evidence="11 15" id="KW-0472">Membrane</keyword>
<dbReference type="EMBL" id="JAPAAF010000002">
    <property type="protein sequence ID" value="MCW0481656.1"/>
    <property type="molecule type" value="Genomic_DNA"/>
</dbReference>
<dbReference type="GO" id="GO:0009279">
    <property type="term" value="C:cell outer membrane"/>
    <property type="evidence" value="ECO:0007669"/>
    <property type="project" value="UniProtKB-SubCell"/>
</dbReference>
<evidence type="ECO:0000259" key="16">
    <source>
        <dbReference type="Pfam" id="PF02563"/>
    </source>
</evidence>
<keyword evidence="7" id="KW-0732">Signal</keyword>
<protein>
    <submittedName>
        <fullName evidence="18">Polysaccharide export protein</fullName>
    </submittedName>
</protein>
<gene>
    <name evidence="18" type="ORF">N2K84_02870</name>
</gene>
<evidence type="ECO:0000256" key="10">
    <source>
        <dbReference type="ARBA" id="ARBA00023114"/>
    </source>
</evidence>
<reference evidence="18" key="1">
    <citation type="submission" date="2022-10" db="EMBL/GenBank/DDBJ databases">
        <title>Gaoshiqiia sediminis gen. nov., sp. nov., isolated from coastal sediment.</title>
        <authorList>
            <person name="Yu W.X."/>
            <person name="Mu D.S."/>
            <person name="Du J.Z."/>
            <person name="Liang Y.Q."/>
        </authorList>
    </citation>
    <scope>NUCLEOTIDE SEQUENCE</scope>
    <source>
        <strain evidence="18">A06</strain>
    </source>
</reference>
<keyword evidence="3" id="KW-0813">Transport</keyword>
<evidence type="ECO:0000256" key="8">
    <source>
        <dbReference type="ARBA" id="ARBA00023047"/>
    </source>
</evidence>
<dbReference type="InterPro" id="IPR003715">
    <property type="entry name" value="Poly_export_N"/>
</dbReference>
<keyword evidence="13" id="KW-0998">Cell outer membrane</keyword>
<evidence type="ECO:0000259" key="17">
    <source>
        <dbReference type="Pfam" id="PF22461"/>
    </source>
</evidence>
<keyword evidence="8" id="KW-0625">Polysaccharide transport</keyword>
<dbReference type="InterPro" id="IPR049712">
    <property type="entry name" value="Poly_export"/>
</dbReference>
<dbReference type="PROSITE" id="PS51257">
    <property type="entry name" value="PROKAR_LIPOPROTEIN"/>
    <property type="match status" value="1"/>
</dbReference>
<proteinExistence type="inferred from homology"/>
<comment type="similarity">
    <text evidence="2">Belongs to the BexD/CtrA/VexA family.</text>
</comment>
<feature type="transmembrane region" description="Helical" evidence="15">
    <location>
        <begin position="247"/>
        <end position="266"/>
    </location>
</feature>
<evidence type="ECO:0000256" key="1">
    <source>
        <dbReference type="ARBA" id="ARBA00004571"/>
    </source>
</evidence>
<keyword evidence="9" id="KW-0406">Ion transport</keyword>
<dbReference type="InterPro" id="IPR054765">
    <property type="entry name" value="SLBB_dom"/>
</dbReference>
<keyword evidence="15" id="KW-1133">Transmembrane helix</keyword>
<keyword evidence="6 15" id="KW-0812">Transmembrane</keyword>
<dbReference type="PANTHER" id="PTHR33619">
    <property type="entry name" value="POLYSACCHARIDE EXPORT PROTEIN GFCE-RELATED"/>
    <property type="match status" value="1"/>
</dbReference>
<comment type="subcellular location">
    <subcellularLocation>
        <location evidence="1">Cell outer membrane</location>
        <topology evidence="1">Multi-pass membrane protein</topology>
    </subcellularLocation>
</comment>
<feature type="domain" description="SLBB" evidence="17">
    <location>
        <begin position="156"/>
        <end position="234"/>
    </location>
</feature>
<feature type="transmembrane region" description="Helical" evidence="15">
    <location>
        <begin position="12"/>
        <end position="31"/>
    </location>
</feature>
<evidence type="ECO:0000256" key="12">
    <source>
        <dbReference type="ARBA" id="ARBA00023139"/>
    </source>
</evidence>
<dbReference type="Gene3D" id="3.30.1950.10">
    <property type="entry name" value="wza like domain"/>
    <property type="match status" value="1"/>
</dbReference>
<evidence type="ECO:0000313" key="18">
    <source>
        <dbReference type="EMBL" id="MCW0481656.1"/>
    </source>
</evidence>
<evidence type="ECO:0000256" key="2">
    <source>
        <dbReference type="ARBA" id="ARBA00009450"/>
    </source>
</evidence>
<evidence type="ECO:0000256" key="14">
    <source>
        <dbReference type="ARBA" id="ARBA00023288"/>
    </source>
</evidence>
<keyword evidence="4" id="KW-1134">Transmembrane beta strand</keyword>
<name>A0AA41Y1C8_9BACT</name>
<dbReference type="AlphaFoldDB" id="A0AA41Y1C8"/>
<comment type="caution">
    <text evidence="18">The sequence shown here is derived from an EMBL/GenBank/DDBJ whole genome shotgun (WGS) entry which is preliminary data.</text>
</comment>
<keyword evidence="14" id="KW-0449">Lipoprotein</keyword>
<dbReference type="GO" id="GO:0046930">
    <property type="term" value="C:pore complex"/>
    <property type="evidence" value="ECO:0007669"/>
    <property type="project" value="UniProtKB-KW"/>
</dbReference>
<evidence type="ECO:0000256" key="11">
    <source>
        <dbReference type="ARBA" id="ARBA00023136"/>
    </source>
</evidence>
<evidence type="ECO:0000256" key="4">
    <source>
        <dbReference type="ARBA" id="ARBA00022452"/>
    </source>
</evidence>
<dbReference type="PANTHER" id="PTHR33619:SF3">
    <property type="entry name" value="POLYSACCHARIDE EXPORT PROTEIN GFCE-RELATED"/>
    <property type="match status" value="1"/>
</dbReference>
<sequence>MNTTSRIRRNSFIRIFWLSIISCSFLFLSCVTQRDVEYLQDSNIGIQAFNEAKLEDYKLKPNDELYIQVSSLDDINSNIFSSTNVQQVMSIGSIQPYGASLISYAVDNEGFLHLPVIGPISVVDKTTAQVGEMITKSLSKILSEPRVSVKLVNRFVTVLGEVQRPGHYPYSQVKVSIYDAIGLAGDITEFGNRREVILVRNVNGQNIRVPLDLTQSALLGSEYFYASPNDVIYVKPMRKKFWGLRQFPYDVLLSTITATILFYSVVK</sequence>